<keyword evidence="3" id="KW-1185">Reference proteome</keyword>
<evidence type="ECO:0008006" key="4">
    <source>
        <dbReference type="Google" id="ProtNLM"/>
    </source>
</evidence>
<feature type="region of interest" description="Disordered" evidence="1">
    <location>
        <begin position="153"/>
        <end position="203"/>
    </location>
</feature>
<protein>
    <recommendedName>
        <fullName evidence="4">DUF937 domain-containing protein</fullName>
    </recommendedName>
</protein>
<accession>A0A1G9I5V7</accession>
<evidence type="ECO:0000256" key="1">
    <source>
        <dbReference type="SAM" id="MobiDB-lite"/>
    </source>
</evidence>
<name>A0A1G9I5V7_9ACTN</name>
<sequence>MSNTDEILDSLDINRLANQVGAPQSEVENAVRRALPALLMGLGANAQDTAGEASIISALDQHDPHLLDNQVDPATIDTRDGEKITHHIFGDNEEAVVDRLGGVAGGNDLVRKLLPILAPIVMAWLARKMGGQAQRESSAGGGVLGDILGQVLGRPTASQAPPQVHPDERPSLRADEPQQRTTEDSDGGILGDLLGGLLGRGRR</sequence>
<dbReference type="InterPro" id="IPR009282">
    <property type="entry name" value="DUF937"/>
</dbReference>
<dbReference type="STRING" id="686624.SAMN04488242_0738"/>
<proteinExistence type="predicted"/>
<dbReference type="Proteomes" id="UP000199475">
    <property type="component" value="Unassembled WGS sequence"/>
</dbReference>
<dbReference type="OrthoDB" id="3577641at2"/>
<evidence type="ECO:0000313" key="2">
    <source>
        <dbReference type="EMBL" id="SDL20435.1"/>
    </source>
</evidence>
<dbReference type="Pfam" id="PF06078">
    <property type="entry name" value="DUF937"/>
    <property type="match status" value="1"/>
</dbReference>
<organism evidence="2 3">
    <name type="scientific">Tessaracoccus oleiagri</name>
    <dbReference type="NCBI Taxonomy" id="686624"/>
    <lineage>
        <taxon>Bacteria</taxon>
        <taxon>Bacillati</taxon>
        <taxon>Actinomycetota</taxon>
        <taxon>Actinomycetes</taxon>
        <taxon>Propionibacteriales</taxon>
        <taxon>Propionibacteriaceae</taxon>
        <taxon>Tessaracoccus</taxon>
    </lineage>
</organism>
<feature type="compositionally biased region" description="Basic and acidic residues" evidence="1">
    <location>
        <begin position="165"/>
        <end position="183"/>
    </location>
</feature>
<dbReference type="RefSeq" id="WP_093248979.1">
    <property type="nucleotide sequence ID" value="NZ_FNGP01000001.1"/>
</dbReference>
<gene>
    <name evidence="2" type="ORF">SAMN04488242_0738</name>
</gene>
<reference evidence="2 3" key="1">
    <citation type="submission" date="2016-10" db="EMBL/GenBank/DDBJ databases">
        <authorList>
            <person name="de Groot N.N."/>
        </authorList>
    </citation>
    <scope>NUCLEOTIDE SEQUENCE [LARGE SCALE GENOMIC DNA]</scope>
    <source>
        <strain evidence="2 3">CGMCC 1.9159</strain>
    </source>
</reference>
<dbReference type="AlphaFoldDB" id="A0A1G9I5V7"/>
<feature type="compositionally biased region" description="Gly residues" evidence="1">
    <location>
        <begin position="188"/>
        <end position="203"/>
    </location>
</feature>
<dbReference type="EMBL" id="FNGP01000001">
    <property type="protein sequence ID" value="SDL20435.1"/>
    <property type="molecule type" value="Genomic_DNA"/>
</dbReference>
<evidence type="ECO:0000313" key="3">
    <source>
        <dbReference type="Proteomes" id="UP000199475"/>
    </source>
</evidence>